<proteinExistence type="predicted"/>
<dbReference type="AlphaFoldDB" id="A0A644W5N3"/>
<protein>
    <submittedName>
        <fullName evidence="1">Uncharacterized protein</fullName>
    </submittedName>
</protein>
<organism evidence="1">
    <name type="scientific">bioreactor metagenome</name>
    <dbReference type="NCBI Taxonomy" id="1076179"/>
    <lineage>
        <taxon>unclassified sequences</taxon>
        <taxon>metagenomes</taxon>
        <taxon>ecological metagenomes</taxon>
    </lineage>
</organism>
<sequence>MRFESRGRKRIARYYRNSSHRVTAKDKFHKKEQRRAYLPAAVVGNLAIHRRVWYVKKVSGCEAAQRF</sequence>
<dbReference type="EMBL" id="VSSQ01000628">
    <property type="protein sequence ID" value="MPL98770.1"/>
    <property type="molecule type" value="Genomic_DNA"/>
</dbReference>
<accession>A0A644W5N3</accession>
<name>A0A644W5N3_9ZZZZ</name>
<gene>
    <name evidence="1" type="ORF">SDC9_44979</name>
</gene>
<reference evidence="1" key="1">
    <citation type="submission" date="2019-08" db="EMBL/GenBank/DDBJ databases">
        <authorList>
            <person name="Kucharzyk K."/>
            <person name="Murdoch R.W."/>
            <person name="Higgins S."/>
            <person name="Loffler F."/>
        </authorList>
    </citation>
    <scope>NUCLEOTIDE SEQUENCE</scope>
</reference>
<evidence type="ECO:0000313" key="1">
    <source>
        <dbReference type="EMBL" id="MPL98770.1"/>
    </source>
</evidence>
<comment type="caution">
    <text evidence="1">The sequence shown here is derived from an EMBL/GenBank/DDBJ whole genome shotgun (WGS) entry which is preliminary data.</text>
</comment>